<reference evidence="2" key="1">
    <citation type="submission" date="2023-08" db="EMBL/GenBank/DDBJ databases">
        <title>A de novo genome assembly of Solanum verrucosum Schlechtendal, a Mexican diploid species geographically isolated from the other diploid A-genome species in potato relatives.</title>
        <authorList>
            <person name="Hosaka K."/>
        </authorList>
    </citation>
    <scope>NUCLEOTIDE SEQUENCE</scope>
    <source>
        <tissue evidence="2">Young leaves</tissue>
    </source>
</reference>
<sequence length="185" mass="19553">MKNAAARTNVASAATAESQSRVNAGPSAGCTPSAGLISARRPTNASSSGVRLATTLASGGRPASATSSDVRQLSTQQSTSSATGQKRKTSTALRGGATLAYKKPIPKKAKTTGYGLLFGSSGSVTERLYISSNFVHQSFRGPVLRFLWLADLTKVEFEPLRLSRNAKEEDVLVRTWRKIPPVAEQ</sequence>
<accession>A0AAF0TYC7</accession>
<dbReference type="AlphaFoldDB" id="A0AAF0TYC7"/>
<dbReference type="Proteomes" id="UP001234989">
    <property type="component" value="Chromosome 5"/>
</dbReference>
<keyword evidence="3" id="KW-1185">Reference proteome</keyword>
<feature type="compositionally biased region" description="Low complexity" evidence="1">
    <location>
        <begin position="1"/>
        <end position="16"/>
    </location>
</feature>
<protein>
    <submittedName>
        <fullName evidence="2">Uncharacterized protein</fullName>
    </submittedName>
</protein>
<proteinExistence type="predicted"/>
<evidence type="ECO:0000313" key="3">
    <source>
        <dbReference type="Proteomes" id="UP001234989"/>
    </source>
</evidence>
<name>A0AAF0TYC7_SOLVR</name>
<gene>
    <name evidence="2" type="ORF">MTR67_024280</name>
</gene>
<dbReference type="EMBL" id="CP133616">
    <property type="protein sequence ID" value="WMV30895.1"/>
    <property type="molecule type" value="Genomic_DNA"/>
</dbReference>
<evidence type="ECO:0000313" key="2">
    <source>
        <dbReference type="EMBL" id="WMV30895.1"/>
    </source>
</evidence>
<feature type="compositionally biased region" description="Low complexity" evidence="1">
    <location>
        <begin position="72"/>
        <end position="84"/>
    </location>
</feature>
<organism evidence="2 3">
    <name type="scientific">Solanum verrucosum</name>
    <dbReference type="NCBI Taxonomy" id="315347"/>
    <lineage>
        <taxon>Eukaryota</taxon>
        <taxon>Viridiplantae</taxon>
        <taxon>Streptophyta</taxon>
        <taxon>Embryophyta</taxon>
        <taxon>Tracheophyta</taxon>
        <taxon>Spermatophyta</taxon>
        <taxon>Magnoliopsida</taxon>
        <taxon>eudicotyledons</taxon>
        <taxon>Gunneridae</taxon>
        <taxon>Pentapetalae</taxon>
        <taxon>asterids</taxon>
        <taxon>lamiids</taxon>
        <taxon>Solanales</taxon>
        <taxon>Solanaceae</taxon>
        <taxon>Solanoideae</taxon>
        <taxon>Solaneae</taxon>
        <taxon>Solanum</taxon>
    </lineage>
</organism>
<feature type="region of interest" description="Disordered" evidence="1">
    <location>
        <begin position="1"/>
        <end position="94"/>
    </location>
</feature>
<evidence type="ECO:0000256" key="1">
    <source>
        <dbReference type="SAM" id="MobiDB-lite"/>
    </source>
</evidence>